<evidence type="ECO:0000313" key="3">
    <source>
        <dbReference type="Proteomes" id="UP001268577"/>
    </source>
</evidence>
<dbReference type="Proteomes" id="UP001268577">
    <property type="component" value="Unassembled WGS sequence"/>
</dbReference>
<organism evidence="2 3">
    <name type="scientific">Vagococcus carniphilus</name>
    <dbReference type="NCBI Taxonomy" id="218144"/>
    <lineage>
        <taxon>Bacteria</taxon>
        <taxon>Bacillati</taxon>
        <taxon>Bacillota</taxon>
        <taxon>Bacilli</taxon>
        <taxon>Lactobacillales</taxon>
        <taxon>Enterococcaceae</taxon>
        <taxon>Vagococcus</taxon>
    </lineage>
</organism>
<sequence>MTSKSQNLKEMQEELHSYINQFKTGYFSPLSQLARLTEETGELAREINHYYGEKQKKESELPKSVAEEIGDVLIATIIMANSLEIDLTQAFQDNMTKFNKRDKFRFERVDERIKDEQIR</sequence>
<feature type="domain" description="NTP pyrophosphohydrolase MazG-like" evidence="1">
    <location>
        <begin position="28"/>
        <end position="106"/>
    </location>
</feature>
<reference evidence="2" key="1">
    <citation type="submission" date="2023-03" db="EMBL/GenBank/DDBJ databases">
        <authorList>
            <person name="Shen W."/>
            <person name="Cai J."/>
        </authorList>
    </citation>
    <scope>NUCLEOTIDE SEQUENCE</scope>
    <source>
        <strain evidence="2">P96-3</strain>
    </source>
</reference>
<accession>A0AAW8U3J5</accession>
<dbReference type="PIRSF" id="PIRSF029904">
    <property type="entry name" value="UCP029904_pph"/>
    <property type="match status" value="1"/>
</dbReference>
<dbReference type="CDD" id="cd11531">
    <property type="entry name" value="NTP-PPase_BsYpjD"/>
    <property type="match status" value="1"/>
</dbReference>
<dbReference type="Gene3D" id="1.10.287.1080">
    <property type="entry name" value="MazG-like"/>
    <property type="match status" value="1"/>
</dbReference>
<dbReference type="InterPro" id="IPR047046">
    <property type="entry name" value="YpjD/YvdC"/>
</dbReference>
<dbReference type="RefSeq" id="WP_311985148.1">
    <property type="nucleotide sequence ID" value="NZ_JARQBZ010000009.1"/>
</dbReference>
<dbReference type="PANTHER" id="PTHR42692:SF1">
    <property type="entry name" value="NUCLEOTIDE PYROPHOSPHOHYDROLASE"/>
    <property type="match status" value="1"/>
</dbReference>
<protein>
    <submittedName>
        <fullName evidence="2">Nucleotide pyrophosphohydrolase</fullName>
    </submittedName>
</protein>
<name>A0AAW8U3J5_9ENTE</name>
<comment type="caution">
    <text evidence="2">The sequence shown here is derived from an EMBL/GenBank/DDBJ whole genome shotgun (WGS) entry which is preliminary data.</text>
</comment>
<dbReference type="InterPro" id="IPR012359">
    <property type="entry name" value="MazG-related_YpjD"/>
</dbReference>
<dbReference type="AlphaFoldDB" id="A0AAW8U3J5"/>
<dbReference type="PANTHER" id="PTHR42692">
    <property type="entry name" value="NUCLEOTIDE PYROPHOSPHOHYDROLASE"/>
    <property type="match status" value="1"/>
</dbReference>
<gene>
    <name evidence="2" type="ORF">P7H70_06185</name>
</gene>
<dbReference type="Pfam" id="PF03819">
    <property type="entry name" value="MazG"/>
    <property type="match status" value="1"/>
</dbReference>
<dbReference type="EMBL" id="JARQBZ010000009">
    <property type="protein sequence ID" value="MDT2833639.1"/>
    <property type="molecule type" value="Genomic_DNA"/>
</dbReference>
<evidence type="ECO:0000313" key="2">
    <source>
        <dbReference type="EMBL" id="MDT2833639.1"/>
    </source>
</evidence>
<proteinExistence type="predicted"/>
<evidence type="ECO:0000259" key="1">
    <source>
        <dbReference type="Pfam" id="PF03819"/>
    </source>
</evidence>
<dbReference type="InterPro" id="IPR004518">
    <property type="entry name" value="MazG-like_dom"/>
</dbReference>
<dbReference type="SUPFAM" id="SSF101386">
    <property type="entry name" value="all-alpha NTP pyrophosphatases"/>
    <property type="match status" value="1"/>
</dbReference>